<evidence type="ECO:0000259" key="3">
    <source>
        <dbReference type="PROSITE" id="PS51182"/>
    </source>
</evidence>
<evidence type="ECO:0000256" key="1">
    <source>
        <dbReference type="SAM" id="MobiDB-lite"/>
    </source>
</evidence>
<feature type="compositionally biased region" description="Pro residues" evidence="1">
    <location>
        <begin position="1346"/>
        <end position="1355"/>
    </location>
</feature>
<organism evidence="5 6">
    <name type="scientific">Perkinsus olseni</name>
    <name type="common">Perkinsus atlanticus</name>
    <dbReference type="NCBI Taxonomy" id="32597"/>
    <lineage>
        <taxon>Eukaryota</taxon>
        <taxon>Sar</taxon>
        <taxon>Alveolata</taxon>
        <taxon>Perkinsozoa</taxon>
        <taxon>Perkinsea</taxon>
        <taxon>Perkinsida</taxon>
        <taxon>Perkinsidae</taxon>
        <taxon>Perkinsus</taxon>
    </lineage>
</organism>
<feature type="domain" description="C2 tensin-type" evidence="3">
    <location>
        <begin position="465"/>
        <end position="601"/>
    </location>
</feature>
<dbReference type="Pfam" id="PF02181">
    <property type="entry name" value="FH2"/>
    <property type="match status" value="1"/>
</dbReference>
<dbReference type="Proteomes" id="UP000572268">
    <property type="component" value="Unassembled WGS sequence"/>
</dbReference>
<evidence type="ECO:0000313" key="6">
    <source>
        <dbReference type="Proteomes" id="UP000572268"/>
    </source>
</evidence>
<dbReference type="InterPro" id="IPR015425">
    <property type="entry name" value="FH2_Formin"/>
</dbReference>
<dbReference type="InterPro" id="IPR029021">
    <property type="entry name" value="Prot-tyrosine_phosphatase-like"/>
</dbReference>
<feature type="region of interest" description="Disordered" evidence="1">
    <location>
        <begin position="832"/>
        <end position="870"/>
    </location>
</feature>
<dbReference type="PANTHER" id="PTHR45733:SF31">
    <property type="entry name" value="GENOME ASSEMBLY, CHROMOSOME: II"/>
    <property type="match status" value="1"/>
</dbReference>
<evidence type="ECO:0000256" key="2">
    <source>
        <dbReference type="SAM" id="SignalP"/>
    </source>
</evidence>
<evidence type="ECO:0000259" key="4">
    <source>
        <dbReference type="PROSITE" id="PS51444"/>
    </source>
</evidence>
<keyword evidence="2" id="KW-0732">Signal</keyword>
<feature type="compositionally biased region" description="Polar residues" evidence="1">
    <location>
        <begin position="859"/>
        <end position="870"/>
    </location>
</feature>
<name>A0A7J6M937_PEROL</name>
<feature type="compositionally biased region" description="Low complexity" evidence="1">
    <location>
        <begin position="1498"/>
        <end position="1513"/>
    </location>
</feature>
<dbReference type="PANTHER" id="PTHR45733">
    <property type="entry name" value="FORMIN-J"/>
    <property type="match status" value="1"/>
</dbReference>
<feature type="domain" description="FH2" evidence="4">
    <location>
        <begin position="1368"/>
        <end position="1761"/>
    </location>
</feature>
<evidence type="ECO:0000313" key="5">
    <source>
        <dbReference type="EMBL" id="KAF4668029.1"/>
    </source>
</evidence>
<feature type="compositionally biased region" description="Basic and acidic residues" evidence="1">
    <location>
        <begin position="612"/>
        <end position="632"/>
    </location>
</feature>
<sequence length="1761" mass="190490">MVAFVPTCLMLSASLPFLVTTAQDVGDFTHKGSFYTMTYKVNEDKQVTFDLDVPQVRVTRNVLKLGPYPLRSAPIPRHWRRFLIDSDKSNTTAVEWCKRLETFFKNTGITGLDEAFSAAAGPTNGFQEEGFPGHTGEFVYDQPEESEYKVTCTVKSEDDVLIELQSCLSAKALAIYRIHPSRFGLSLDHLTRFFIGIRLLEGSHMEGPVGFISVYVVPVHRRPSRIARGLSPCLELSRDDLDVDQLADRIVLMRSPWQMPSDRMAHRNNIDVVSEYLLERYGCNFAVWNIERSQRSLVEPEKFRNQAREVLNFALPTTEVKGQSLAVAPPSIELLTRFCSSLMFWLQLDRTRFVAVIHCRDTSPTTLLFIIAALVSTGVCAEVKDAVAYLRERYAVGSEAATGPSSVLRSSSSIERDSSLESSRSTIKFIEPSNWPQSLQRYAKYFQKMVTADAGVSRRASTFLLKMVIIDNFIPPASDIFIEVGELVLDPSEQFKSEIGLLATDNTYAVVDSDETAGSLTVDMTHAGEFTVVLKGDVGIVLKSRTKSRLALRYYFNTAFVGSGDGEGEIMVLTREDMDVAGLRIDEIPQDFKITLLLNKWTIEDQERFEERKRKRAEDEAAAKGEHLERRRSISAGSGDGSPVTQRRVGKLSDVSPSGVRKGSDWSTVTLNRETSNLHRPRGDGRVFFDHHMLADSVRAKTRHHSDSSSGCTNLTPSQRNCDPVAALMDRGYERLHAGVSLEVSDMNLFEAYAFCERYFPLSAAATSRSNGRAVSRASSLASPPGVLPAAAADEDSLIDDFNRLHFFGPFSRGEGRRPLGRLSSVYDDDIMGGHRRASSPASQRSFRSSLPPGRGYAETNTDSISSSEDARCATQSEDLALVERSHYQGSRRQSVASRVVDDDDDDEYHLVDSSGGWFRMRYMSHVARQGDRHYGDTTTGPLLHLLGEGAGLPVTHSHYQDAALAGRAVPKSYQPGGVAALPRARLAGVPSARTGARQRELQQRRTLRHYQQQRLRRSYARSVCSSVIESPPHPLEDSTCTALRGPTLAAVARELHDGSAGDVATTVESGLGDLSPITVKGTSGFPGGEVGEGGDELGGVALLDDRTGLEATADSRKGTPPPLPSSKGTPPPLPGAKGTPPPLPLTLGGRKGLASQRTSQGKAIPPLAGAKGTPPPLPGAKGTPPPLPGAAKGTPPPLPGAKGTPPPLPGAAKGTPPPLPGAAKGTPPPLPGAKGTPPPLPGAAKGSPPPLLGAPKGTVPPLPSGKMTPPRLCSGKGIPPPLLSTNASPSPHSKVRAGRGAPPPLPGGKGVPPLPKVPPCGPSPVGATTPPLAAGSPLVLRSPPLASPPPPEPPSSASRRTPNSAPHKKKAAALPLGKKLHWKAIPDRLIGSTIWASYDDEGSSTPSDDHAGETLARDVAEMKTVFGASGQPGGKKGERKNRIVDDRPKLIEILDQKRAQNAGLVMARLPVELLVEKMENLNTDNMVDASEDDDESFSQGSGPPPGSETTTEGFATVDMLEKLSTILPTPEEAEQLRAYHGDLSLLRPIERRLMPLVVMKRAQFRIKAMIAFLTFPDQVTSDHGGDAAAAVDGAADQVRSSQKLRRLLFLVLKFGNFVNHGTTDLTTRGYTLESLLKLMEFKSTSVPGVTMLHYVACRLMEGDKGESQPMDLAEELSLVVTATGENTEVIVSTLTLLDRDIQAFQREAQQQSSQYSDEALSRLQRFARDASARVEEVKGEWTACEESLKELRRYAVWLAM</sequence>
<dbReference type="SUPFAM" id="SSF101447">
    <property type="entry name" value="Formin homology 2 domain (FH2 domain)"/>
    <property type="match status" value="1"/>
</dbReference>
<feature type="compositionally biased region" description="Low complexity" evidence="1">
    <location>
        <begin position="839"/>
        <end position="850"/>
    </location>
</feature>
<feature type="compositionally biased region" description="Pro residues" evidence="1">
    <location>
        <begin position="1302"/>
        <end position="1323"/>
    </location>
</feature>
<feature type="region of interest" description="Disordered" evidence="1">
    <location>
        <begin position="1487"/>
        <end position="1513"/>
    </location>
</feature>
<accession>A0A7J6M937</accession>
<dbReference type="Gene3D" id="1.20.58.2220">
    <property type="entry name" value="Formin, FH2 domain"/>
    <property type="match status" value="1"/>
</dbReference>
<feature type="chain" id="PRO_5029826266" evidence="2">
    <location>
        <begin position="23"/>
        <end position="1761"/>
    </location>
</feature>
<dbReference type="PROSITE" id="PS51444">
    <property type="entry name" value="FH2"/>
    <property type="match status" value="1"/>
</dbReference>
<dbReference type="InterPro" id="IPR051144">
    <property type="entry name" value="Formin_homology_domain"/>
</dbReference>
<dbReference type="Gene3D" id="3.90.190.10">
    <property type="entry name" value="Protein tyrosine phosphatase superfamily"/>
    <property type="match status" value="1"/>
</dbReference>
<feature type="compositionally biased region" description="Polar residues" evidence="1">
    <location>
        <begin position="665"/>
        <end position="675"/>
    </location>
</feature>
<dbReference type="SMART" id="SM00498">
    <property type="entry name" value="FH2"/>
    <property type="match status" value="1"/>
</dbReference>
<feature type="signal peptide" evidence="2">
    <location>
        <begin position="1"/>
        <end position="22"/>
    </location>
</feature>
<gene>
    <name evidence="5" type="ORF">FOL46_002186</name>
</gene>
<reference evidence="5 6" key="1">
    <citation type="submission" date="2020-04" db="EMBL/GenBank/DDBJ databases">
        <title>Perkinsus olseni comparative genomics.</title>
        <authorList>
            <person name="Bogema D.R."/>
        </authorList>
    </citation>
    <scope>NUCLEOTIDE SEQUENCE [LARGE SCALE GENOMIC DNA]</scope>
    <source>
        <strain evidence="5">ATCC PRA-31</strain>
    </source>
</reference>
<dbReference type="PROSITE" id="PS51182">
    <property type="entry name" value="C2_TENSIN"/>
    <property type="match status" value="1"/>
</dbReference>
<feature type="region of interest" description="Disordered" evidence="1">
    <location>
        <begin position="1112"/>
        <end position="1376"/>
    </location>
</feature>
<dbReference type="InterPro" id="IPR042201">
    <property type="entry name" value="FH2_Formin_sf"/>
</dbReference>
<dbReference type="EMBL" id="JABANN010000169">
    <property type="protein sequence ID" value="KAF4668029.1"/>
    <property type="molecule type" value="Genomic_DNA"/>
</dbReference>
<comment type="caution">
    <text evidence="5">The sequence shown here is derived from an EMBL/GenBank/DDBJ whole genome shotgun (WGS) entry which is preliminary data.</text>
</comment>
<dbReference type="InterPro" id="IPR014020">
    <property type="entry name" value="Tensin_C2-dom"/>
</dbReference>
<protein>
    <submittedName>
        <fullName evidence="5">Uncharacterized protein</fullName>
    </submittedName>
</protein>
<feature type="region of interest" description="Disordered" evidence="1">
    <location>
        <begin position="612"/>
        <end position="677"/>
    </location>
</feature>
<proteinExistence type="predicted"/>
<feature type="compositionally biased region" description="Pro residues" evidence="1">
    <location>
        <begin position="1174"/>
        <end position="1264"/>
    </location>
</feature>
<feature type="compositionally biased region" description="Pro residues" evidence="1">
    <location>
        <begin position="1120"/>
        <end position="1145"/>
    </location>
</feature>